<dbReference type="Gene3D" id="3.20.20.80">
    <property type="entry name" value="Glycosidases"/>
    <property type="match status" value="1"/>
</dbReference>
<dbReference type="InterPro" id="IPR000933">
    <property type="entry name" value="Glyco_hydro_29"/>
</dbReference>
<dbReference type="PRINTS" id="PR00741">
    <property type="entry name" value="GLHYDRLASE29"/>
</dbReference>
<dbReference type="GO" id="GO:0006004">
    <property type="term" value="P:fucose metabolic process"/>
    <property type="evidence" value="ECO:0007669"/>
    <property type="project" value="InterPro"/>
</dbReference>
<evidence type="ECO:0000313" key="8">
    <source>
        <dbReference type="EMBL" id="CAE6424640.1"/>
    </source>
</evidence>
<comment type="function">
    <text evidence="1">Alpha-L-fucosidase is responsible for hydrolyzing the alpha-1,6-linked fucose joined to the reducing-end N-acetylglucosamine of the carbohydrate moieties of glycoproteins.</text>
</comment>
<keyword evidence="5" id="KW-0378">Hydrolase</keyword>
<proteinExistence type="inferred from homology"/>
<dbReference type="Pfam" id="PF01120">
    <property type="entry name" value="Alpha_L_fucos"/>
    <property type="match status" value="1"/>
</dbReference>
<keyword evidence="6" id="KW-0326">Glycosidase</keyword>
<dbReference type="GO" id="GO:0004560">
    <property type="term" value="F:alpha-L-fucosidase activity"/>
    <property type="evidence" value="ECO:0007669"/>
    <property type="project" value="UniProtKB-EC"/>
</dbReference>
<sequence>MGKSVSTFVDLSPHFNNKAASVRVNGTGNFDLAGGSYVAEFLPKGVFTYRGVDFNLPPFHNETALDNVRVAAQVVSVPSGRYHAVHALLAAEKNNIGQGNITVNYTDGTSTSIGVVAPAYFQPNNPSNGPIWTPYHYANTTILTPEGINYNETWIFTFQAGLDNSKTVESIQLPAAKTPIMHFFALTLYGPPPAQILKAPVLNVQYARSTTKWAQSNYSANATPDPATQIFEVALDNLAPMDAPSSTWLNGNYWVVIEGQCLKTYRPYPLKRLRSGDQVVMKIGVRNTFKVPTKTKGCVIVKDAHGKEVFKSEEYDFTAGIPDYKPVDSSLSQHEASDWFDEAKFGIFIHWGVYSVPAWSDGKTYAESYVHMCIHPAVKLTTTGLSRYVWIQHKINSSTWTRHREVYGENVVYDDFIANFTASQWNPDEWTDLFANSGAKYFTIVSKHHDGFALYDTKNTSDRNSLKYGPKRDLLKDLFASSKARHPELHRTAYYSMTEFFHPQFPYGFGSWPGGLAHFAYNDTCCEGYEGYVRINDWVQDLQKPQMETLLYDYEIDAIWCDIGGPSPFDEIAADWYNWAKKSGRQVNNNNRCGGNYSDFNTPEYFTLNSYQVRKWESNSGLDPHSYGYNSGTALDRYMKGVDVVKQLVDIVSKGGNYLLDVGPTATGQIIPEMTTPLLQAGEWLSYSGEAIYSTHFWPIGPADTAYNLRFTTTSGAFYVISLSRPEGGVIRTGMPIPLLEGDEVRLLGGSGKALEWTNENGEVVVQVGEEEVGLVEYAWALKISYKS</sequence>
<reference evidence="8" key="1">
    <citation type="submission" date="2021-01" db="EMBL/GenBank/DDBJ databases">
        <authorList>
            <person name="Kaushik A."/>
        </authorList>
    </citation>
    <scope>NUCLEOTIDE SEQUENCE</scope>
    <source>
        <strain evidence="8">AG2-2IIIB</strain>
    </source>
</reference>
<dbReference type="SMART" id="SM00812">
    <property type="entry name" value="Alpha_L_fucos"/>
    <property type="match status" value="1"/>
</dbReference>
<feature type="domain" description="Glycoside hydrolase family 29 N-terminal" evidence="7">
    <location>
        <begin position="323"/>
        <end position="690"/>
    </location>
</feature>
<accession>A0A8H2XI68</accession>
<evidence type="ECO:0000256" key="2">
    <source>
        <dbReference type="ARBA" id="ARBA00007951"/>
    </source>
</evidence>
<dbReference type="InterPro" id="IPR016286">
    <property type="entry name" value="FUC_metazoa-typ"/>
</dbReference>
<dbReference type="PANTHER" id="PTHR10030">
    <property type="entry name" value="ALPHA-L-FUCOSIDASE"/>
    <property type="match status" value="1"/>
</dbReference>
<dbReference type="InterPro" id="IPR013780">
    <property type="entry name" value="Glyco_hydro_b"/>
</dbReference>
<dbReference type="GO" id="GO:0016139">
    <property type="term" value="P:glycoside catabolic process"/>
    <property type="evidence" value="ECO:0007669"/>
    <property type="project" value="TreeGrafter"/>
</dbReference>
<evidence type="ECO:0000256" key="1">
    <source>
        <dbReference type="ARBA" id="ARBA00004071"/>
    </source>
</evidence>
<organism evidence="8 9">
    <name type="scientific">Rhizoctonia solani</name>
    <dbReference type="NCBI Taxonomy" id="456999"/>
    <lineage>
        <taxon>Eukaryota</taxon>
        <taxon>Fungi</taxon>
        <taxon>Dikarya</taxon>
        <taxon>Basidiomycota</taxon>
        <taxon>Agaricomycotina</taxon>
        <taxon>Agaricomycetes</taxon>
        <taxon>Cantharellales</taxon>
        <taxon>Ceratobasidiaceae</taxon>
        <taxon>Rhizoctonia</taxon>
    </lineage>
</organism>
<gene>
    <name evidence="8" type="ORF">RDB_LOCUS57079</name>
</gene>
<evidence type="ECO:0000256" key="3">
    <source>
        <dbReference type="ARBA" id="ARBA00012662"/>
    </source>
</evidence>
<comment type="caution">
    <text evidence="8">The sequence shown here is derived from an EMBL/GenBank/DDBJ whole genome shotgun (WGS) entry which is preliminary data.</text>
</comment>
<evidence type="ECO:0000256" key="5">
    <source>
        <dbReference type="ARBA" id="ARBA00022801"/>
    </source>
</evidence>
<evidence type="ECO:0000313" key="9">
    <source>
        <dbReference type="Proteomes" id="UP000663843"/>
    </source>
</evidence>
<evidence type="ECO:0000256" key="6">
    <source>
        <dbReference type="ARBA" id="ARBA00023295"/>
    </source>
</evidence>
<dbReference type="Gene3D" id="2.60.40.1180">
    <property type="entry name" value="Golgi alpha-mannosidase II"/>
    <property type="match status" value="1"/>
</dbReference>
<dbReference type="InterPro" id="IPR057739">
    <property type="entry name" value="Glyco_hydro_29_N"/>
</dbReference>
<dbReference type="SUPFAM" id="SSF51445">
    <property type="entry name" value="(Trans)glycosidases"/>
    <property type="match status" value="1"/>
</dbReference>
<keyword evidence="4" id="KW-0732">Signal</keyword>
<comment type="similarity">
    <text evidence="2">Belongs to the glycosyl hydrolase 29 family.</text>
</comment>
<protein>
    <recommendedName>
        <fullName evidence="3">alpha-L-fucosidase</fullName>
        <ecNumber evidence="3">3.2.1.51</ecNumber>
    </recommendedName>
</protein>
<dbReference type="EMBL" id="CAJMWT010001897">
    <property type="protein sequence ID" value="CAE6424640.1"/>
    <property type="molecule type" value="Genomic_DNA"/>
</dbReference>
<dbReference type="InterPro" id="IPR017853">
    <property type="entry name" value="GH"/>
</dbReference>
<evidence type="ECO:0000256" key="4">
    <source>
        <dbReference type="ARBA" id="ARBA00022729"/>
    </source>
</evidence>
<name>A0A8H2XI68_9AGAM</name>
<dbReference type="EC" id="3.2.1.51" evidence="3"/>
<dbReference type="PANTHER" id="PTHR10030:SF37">
    <property type="entry name" value="ALPHA-L-FUCOSIDASE-RELATED"/>
    <property type="match status" value="1"/>
</dbReference>
<dbReference type="AlphaFoldDB" id="A0A8H2XI68"/>
<dbReference type="Proteomes" id="UP000663843">
    <property type="component" value="Unassembled WGS sequence"/>
</dbReference>
<evidence type="ECO:0000259" key="7">
    <source>
        <dbReference type="Pfam" id="PF01120"/>
    </source>
</evidence>